<dbReference type="AlphaFoldDB" id="A0A9N9CZ34"/>
<keyword evidence="1" id="KW-0812">Transmembrane</keyword>
<feature type="transmembrane region" description="Helical" evidence="1">
    <location>
        <begin position="20"/>
        <end position="37"/>
    </location>
</feature>
<reference evidence="2" key="1">
    <citation type="submission" date="2021-06" db="EMBL/GenBank/DDBJ databases">
        <authorList>
            <person name="Kallberg Y."/>
            <person name="Tangrot J."/>
            <person name="Rosling A."/>
        </authorList>
    </citation>
    <scope>NUCLEOTIDE SEQUENCE</scope>
    <source>
        <strain evidence="2">FL966</strain>
    </source>
</reference>
<dbReference type="Proteomes" id="UP000789759">
    <property type="component" value="Unassembled WGS sequence"/>
</dbReference>
<gene>
    <name evidence="2" type="ORF">CPELLU_LOCUS7736</name>
</gene>
<evidence type="ECO:0000313" key="3">
    <source>
        <dbReference type="Proteomes" id="UP000789759"/>
    </source>
</evidence>
<dbReference type="EMBL" id="CAJVQA010005284">
    <property type="protein sequence ID" value="CAG8617163.1"/>
    <property type="molecule type" value="Genomic_DNA"/>
</dbReference>
<evidence type="ECO:0000313" key="2">
    <source>
        <dbReference type="EMBL" id="CAG8617163.1"/>
    </source>
</evidence>
<proteinExistence type="predicted"/>
<keyword evidence="3" id="KW-1185">Reference proteome</keyword>
<name>A0A9N9CZ34_9GLOM</name>
<sequence>MAKYPSSNFNSYSDEDPEEFIDFFYLYLIAIEINILARHTYRVQAYGLFETLVQLGVNLRHDAVGQAGNIVISAHIVFDEDWSFANRHSTDQLSNMPNANARQTIVADRI</sequence>
<evidence type="ECO:0000256" key="1">
    <source>
        <dbReference type="SAM" id="Phobius"/>
    </source>
</evidence>
<accession>A0A9N9CZ34</accession>
<organism evidence="2 3">
    <name type="scientific">Cetraspora pellucida</name>
    <dbReference type="NCBI Taxonomy" id="1433469"/>
    <lineage>
        <taxon>Eukaryota</taxon>
        <taxon>Fungi</taxon>
        <taxon>Fungi incertae sedis</taxon>
        <taxon>Mucoromycota</taxon>
        <taxon>Glomeromycotina</taxon>
        <taxon>Glomeromycetes</taxon>
        <taxon>Diversisporales</taxon>
        <taxon>Gigasporaceae</taxon>
        <taxon>Cetraspora</taxon>
    </lineage>
</organism>
<keyword evidence="1" id="KW-0472">Membrane</keyword>
<keyword evidence="1" id="KW-1133">Transmembrane helix</keyword>
<comment type="caution">
    <text evidence="2">The sequence shown here is derived from an EMBL/GenBank/DDBJ whole genome shotgun (WGS) entry which is preliminary data.</text>
</comment>
<protein>
    <submittedName>
        <fullName evidence="2">21647_t:CDS:1</fullName>
    </submittedName>
</protein>
<dbReference type="OrthoDB" id="2407389at2759"/>